<evidence type="ECO:0000259" key="4">
    <source>
        <dbReference type="Pfam" id="PF03561"/>
    </source>
</evidence>
<dbReference type="PANTHER" id="PTHR12045">
    <property type="entry name" value="ALLANTOICASE"/>
    <property type="match status" value="1"/>
</dbReference>
<name>A0ABV8HG06_9ACTN</name>
<dbReference type="SUPFAM" id="SSF49785">
    <property type="entry name" value="Galactose-binding domain-like"/>
    <property type="match status" value="2"/>
</dbReference>
<proteinExistence type="inferred from homology"/>
<sequence length="407" mass="44261">MTGDNAMTPQERDTVREGTAGAAGADGRADTGATTSTAFTALTGFTGDARPYAGGDPYADYRKAALPFAGLADLADRRLGAGVIAANDEFFAERENLLLPGPAGFDPERFGHKGKVMDGWETRRRRGRSERAPHPDPDDHDWALVRLGAPGIVRGIVVDTAHFRGNYPRAVSVEAASHSLSAAPGDLLDPEVEWTPLIPRTEIGGHAENAFTVHLERRFTHLRLRQHPDGGIARLRVPGEVVPDPGWLAELGTFDLVALENGGMVEDASDRFYSPPEHTILPGRSGRMDEGWETRRRRDSGHDWIQYRLVEQGRIRAVEIDTAYLKGNAAGWASLSVRDGADGAWVQLLPRVRLQPDTLHRFLVDRLPATHARIEIFPDGGISRLRLHGSLTPGGAARLAERTGAIS</sequence>
<comment type="pathway">
    <text evidence="2">Nitrogen metabolism; (S)-allantoin degradation; (S)-ureidoglycolate from allantoate (aminidohydrolase route): step 1/1.</text>
</comment>
<dbReference type="InterPro" id="IPR015908">
    <property type="entry name" value="Allantoicase_dom"/>
</dbReference>
<keyword evidence="6" id="KW-1185">Reference proteome</keyword>
<feature type="compositionally biased region" description="Low complexity" evidence="3">
    <location>
        <begin position="18"/>
        <end position="35"/>
    </location>
</feature>
<dbReference type="InterPro" id="IPR008979">
    <property type="entry name" value="Galactose-bd-like_sf"/>
</dbReference>
<evidence type="ECO:0000256" key="3">
    <source>
        <dbReference type="SAM" id="MobiDB-lite"/>
    </source>
</evidence>
<dbReference type="PIRSF" id="PIRSF016516">
    <property type="entry name" value="Allantoicase"/>
    <property type="match status" value="1"/>
</dbReference>
<evidence type="ECO:0000313" key="6">
    <source>
        <dbReference type="Proteomes" id="UP001595765"/>
    </source>
</evidence>
<evidence type="ECO:0000256" key="2">
    <source>
        <dbReference type="HAMAP-Rule" id="MF_00813"/>
    </source>
</evidence>
<dbReference type="EC" id="3.5.3.4" evidence="2"/>
<keyword evidence="2 5" id="KW-0378">Hydrolase</keyword>
<reference evidence="6" key="1">
    <citation type="journal article" date="2019" name="Int. J. Syst. Evol. Microbiol.">
        <title>The Global Catalogue of Microorganisms (GCM) 10K type strain sequencing project: providing services to taxonomists for standard genome sequencing and annotation.</title>
        <authorList>
            <consortium name="The Broad Institute Genomics Platform"/>
            <consortium name="The Broad Institute Genome Sequencing Center for Infectious Disease"/>
            <person name="Wu L."/>
            <person name="Ma J."/>
        </authorList>
    </citation>
    <scope>NUCLEOTIDE SEQUENCE [LARGE SCALE GENOMIC DNA]</scope>
    <source>
        <strain evidence="6">CGMCC 4.7237</strain>
    </source>
</reference>
<dbReference type="InterPro" id="IPR005164">
    <property type="entry name" value="Allantoicase"/>
</dbReference>
<dbReference type="EMBL" id="JBHSBB010000006">
    <property type="protein sequence ID" value="MFC4030953.1"/>
    <property type="molecule type" value="Genomic_DNA"/>
</dbReference>
<protein>
    <recommendedName>
        <fullName evidence="2">Probable allantoicase</fullName>
        <ecNumber evidence="2">3.5.3.4</ecNumber>
    </recommendedName>
    <alternativeName>
        <fullName evidence="2">Allantoate amidinohydrolase</fullName>
    </alternativeName>
</protein>
<comment type="caution">
    <text evidence="5">The sequence shown here is derived from an EMBL/GenBank/DDBJ whole genome shotgun (WGS) entry which is preliminary data.</text>
</comment>
<dbReference type="Gene3D" id="2.60.120.260">
    <property type="entry name" value="Galactose-binding domain-like"/>
    <property type="match status" value="2"/>
</dbReference>
<gene>
    <name evidence="2 5" type="primary">alc</name>
    <name evidence="5" type="ORF">ACFO3J_05660</name>
</gene>
<dbReference type="RefSeq" id="WP_386426694.1">
    <property type="nucleotide sequence ID" value="NZ_JBHSBB010000006.1"/>
</dbReference>
<organism evidence="5 6">
    <name type="scientific">Streptomyces polygonati</name>
    <dbReference type="NCBI Taxonomy" id="1617087"/>
    <lineage>
        <taxon>Bacteria</taxon>
        <taxon>Bacillati</taxon>
        <taxon>Actinomycetota</taxon>
        <taxon>Actinomycetes</taxon>
        <taxon>Kitasatosporales</taxon>
        <taxon>Streptomycetaceae</taxon>
        <taxon>Streptomyces</taxon>
    </lineage>
</organism>
<evidence type="ECO:0000256" key="1">
    <source>
        <dbReference type="ARBA" id="ARBA00009242"/>
    </source>
</evidence>
<accession>A0ABV8HG06</accession>
<dbReference type="PANTHER" id="PTHR12045:SF3">
    <property type="entry name" value="INACTIVE ALLANTOICASE-RELATED"/>
    <property type="match status" value="1"/>
</dbReference>
<dbReference type="HAMAP" id="MF_00813">
    <property type="entry name" value="Allantoicase"/>
    <property type="match status" value="1"/>
</dbReference>
<feature type="domain" description="Allantoicase" evidence="4">
    <location>
        <begin position="80"/>
        <end position="241"/>
    </location>
</feature>
<feature type="region of interest" description="Disordered" evidence="3">
    <location>
        <begin position="268"/>
        <end position="289"/>
    </location>
</feature>
<dbReference type="NCBIfam" id="TIGR02961">
    <property type="entry name" value="allantoicase"/>
    <property type="match status" value="1"/>
</dbReference>
<evidence type="ECO:0000313" key="5">
    <source>
        <dbReference type="EMBL" id="MFC4030953.1"/>
    </source>
</evidence>
<comment type="catalytic activity">
    <reaction evidence="2">
        <text>allantoate + H2O = (S)-ureidoglycolate + urea</text>
        <dbReference type="Rhea" id="RHEA:11016"/>
        <dbReference type="ChEBI" id="CHEBI:15377"/>
        <dbReference type="ChEBI" id="CHEBI:16199"/>
        <dbReference type="ChEBI" id="CHEBI:17536"/>
        <dbReference type="ChEBI" id="CHEBI:57296"/>
        <dbReference type="EC" id="3.5.3.4"/>
    </reaction>
</comment>
<feature type="domain" description="Allantoicase" evidence="4">
    <location>
        <begin position="262"/>
        <end position="390"/>
    </location>
</feature>
<comment type="similarity">
    <text evidence="1 2">Belongs to the allantoicase family.</text>
</comment>
<feature type="region of interest" description="Disordered" evidence="3">
    <location>
        <begin position="1"/>
        <end position="35"/>
    </location>
</feature>
<dbReference type="GO" id="GO:0004037">
    <property type="term" value="F:allantoicase activity"/>
    <property type="evidence" value="ECO:0007669"/>
    <property type="project" value="UniProtKB-EC"/>
</dbReference>
<dbReference type="Pfam" id="PF03561">
    <property type="entry name" value="Allantoicase"/>
    <property type="match status" value="2"/>
</dbReference>
<dbReference type="Proteomes" id="UP001595765">
    <property type="component" value="Unassembled WGS sequence"/>
</dbReference>
<keyword evidence="2" id="KW-0659">Purine metabolism</keyword>